<feature type="region of interest" description="Disordered" evidence="1">
    <location>
        <begin position="1"/>
        <end position="25"/>
    </location>
</feature>
<protein>
    <submittedName>
        <fullName evidence="2">Uncharacterized protein</fullName>
    </submittedName>
</protein>
<dbReference type="EMBL" id="KI913954">
    <property type="protein sequence ID" value="ETW07693.1"/>
    <property type="molecule type" value="Genomic_DNA"/>
</dbReference>
<name>A0A024UPX5_9STRA</name>
<evidence type="ECO:0000256" key="1">
    <source>
        <dbReference type="SAM" id="MobiDB-lite"/>
    </source>
</evidence>
<accession>A0A024UPX5</accession>
<dbReference type="OrthoDB" id="79155at2759"/>
<organism evidence="2">
    <name type="scientific">Aphanomyces invadans</name>
    <dbReference type="NCBI Taxonomy" id="157072"/>
    <lineage>
        <taxon>Eukaryota</taxon>
        <taxon>Sar</taxon>
        <taxon>Stramenopiles</taxon>
        <taxon>Oomycota</taxon>
        <taxon>Saprolegniomycetes</taxon>
        <taxon>Saprolegniales</taxon>
        <taxon>Verrucalvaceae</taxon>
        <taxon>Aphanomyces</taxon>
    </lineage>
</organism>
<dbReference type="RefSeq" id="XP_008863786.1">
    <property type="nucleotide sequence ID" value="XM_008865564.1"/>
</dbReference>
<proteinExistence type="predicted"/>
<evidence type="ECO:0000313" key="2">
    <source>
        <dbReference type="EMBL" id="ETW07693.1"/>
    </source>
</evidence>
<dbReference type="GeneID" id="20079200"/>
<sequence length="995" mass="111992">MTDNAASRDLQNIRDILHPEPSPYALQPYHLAKGKKRSRPPAMLRPLPSNRTYDPALVQNLVISENIVLDAILRREDALEQTKSLLHNARQLPVHDIHKLRLQCCMATVNVLLAIRDWRQQLAAIQSFGRIFHWNGVSYIHKLTTDVPTIKQTLVATESPTAMPNPFFLPCTLESLLVPNADRIDFLDADTAQRLHAAAKFLFHDTEFTQLWKESTALTSTLHRSPIRQHAKSTHPVHPFVDKIHASQVEALQLSVLWDTSPGFGRLCQAFLHHVCLDIRWNPQHFLNSLKSLQVADVSSSAEMALVGLFSSHPSCHPLNLFRDHVTAAYLSLFLLHLTLQCVNRKRCPQVYASDAHCTSLPFEAFPTRTMRAVIRGALVQCRPSSSGRVVITVASPSYVSVHSMTADDFLDMTQPSSNTPTATLCTLTPPSPSCWAWISAVLNQHSLCQHPAPRAASGAVLVGVVRADAEGLHGVRLGSMDAFPTTTLAQARAYIDANYFLERPTPFQFLYRGSHCPVGQEKFRSVVDGIHMANDPTLVLCSIKPPSTHSMPGRRKHTKAVRMVAHLLHIPIARALEEQRVREEQARLDALARLPRPKTSLCMMVQVDVPSLDLSPLRIPNDRSWTVAQLFSEISTQLSCCVTAATHSVYVSDTLLPLDTVLSEATVDRCTLSVVHRRFDIDVPCGVALYVEQHSDRIVVQPPVRLETPLFDHWALAPGRIIMVGARPDAYTITKRLALASWQLNRRYDGPTDWRSQSTLHLPRQLSDPRLPWEVQDRLALYVARHRTKVSGLWCGKIMSVPDALSRLQTSEYLVLLHLRALSVDWFVDFLYDTICTAFPHSYGITPVKFTAFIKSFHLGVQLNVVTATESHMLFNRYIDGIKQVVLLKPQFRRALEDIAHVFRPHMDLTFPCAANTTASTEHSTNMDDDKLLLTTNFVLHRFFFAHVLSHAPLPVQDAIFGYATDVALTELIQDHCALLFVQSRVRMQWWRQR</sequence>
<dbReference type="VEuPathDB" id="FungiDB:H310_02150"/>
<reference evidence="2" key="1">
    <citation type="submission" date="2013-12" db="EMBL/GenBank/DDBJ databases">
        <title>The Genome Sequence of Aphanomyces invadans NJM9701.</title>
        <authorList>
            <consortium name="The Broad Institute Genomics Platform"/>
            <person name="Russ C."/>
            <person name="Tyler B."/>
            <person name="van West P."/>
            <person name="Dieguez-Uribeondo J."/>
            <person name="Young S.K."/>
            <person name="Zeng Q."/>
            <person name="Gargeya S."/>
            <person name="Fitzgerald M."/>
            <person name="Abouelleil A."/>
            <person name="Alvarado L."/>
            <person name="Chapman S.B."/>
            <person name="Gainer-Dewar J."/>
            <person name="Goldberg J."/>
            <person name="Griggs A."/>
            <person name="Gujja S."/>
            <person name="Hansen M."/>
            <person name="Howarth C."/>
            <person name="Imamovic A."/>
            <person name="Ireland A."/>
            <person name="Larimer J."/>
            <person name="McCowan C."/>
            <person name="Murphy C."/>
            <person name="Pearson M."/>
            <person name="Poon T.W."/>
            <person name="Priest M."/>
            <person name="Roberts A."/>
            <person name="Saif S."/>
            <person name="Shea T."/>
            <person name="Sykes S."/>
            <person name="Wortman J."/>
            <person name="Nusbaum C."/>
            <person name="Birren B."/>
        </authorList>
    </citation>
    <scope>NUCLEOTIDE SEQUENCE [LARGE SCALE GENOMIC DNA]</scope>
    <source>
        <strain evidence="2">NJM9701</strain>
    </source>
</reference>
<dbReference type="AlphaFoldDB" id="A0A024UPX5"/>
<gene>
    <name evidence="2" type="ORF">H310_02150</name>
</gene>